<evidence type="ECO:0000313" key="1">
    <source>
        <dbReference type="EMBL" id="OCT76827.1"/>
    </source>
</evidence>
<organism evidence="1 2">
    <name type="scientific">Xenopus laevis</name>
    <name type="common">African clawed frog</name>
    <dbReference type="NCBI Taxonomy" id="8355"/>
    <lineage>
        <taxon>Eukaryota</taxon>
        <taxon>Metazoa</taxon>
        <taxon>Chordata</taxon>
        <taxon>Craniata</taxon>
        <taxon>Vertebrata</taxon>
        <taxon>Euteleostomi</taxon>
        <taxon>Amphibia</taxon>
        <taxon>Batrachia</taxon>
        <taxon>Anura</taxon>
        <taxon>Pipoidea</taxon>
        <taxon>Pipidae</taxon>
        <taxon>Xenopodinae</taxon>
        <taxon>Xenopus</taxon>
        <taxon>Xenopus</taxon>
    </lineage>
</organism>
<evidence type="ECO:0000313" key="2">
    <source>
        <dbReference type="Proteomes" id="UP000694892"/>
    </source>
</evidence>
<dbReference type="AlphaFoldDB" id="A0A974CPY4"/>
<proteinExistence type="predicted"/>
<name>A0A974CPY4_XENLA</name>
<reference evidence="2" key="1">
    <citation type="journal article" date="2016" name="Nature">
        <title>Genome evolution in the allotetraploid frog Xenopus laevis.</title>
        <authorList>
            <person name="Session A.M."/>
            <person name="Uno Y."/>
            <person name="Kwon T."/>
            <person name="Chapman J.A."/>
            <person name="Toyoda A."/>
            <person name="Takahashi S."/>
            <person name="Fukui A."/>
            <person name="Hikosaka A."/>
            <person name="Suzuki A."/>
            <person name="Kondo M."/>
            <person name="van Heeringen S.J."/>
            <person name="Quigley I."/>
            <person name="Heinz S."/>
            <person name="Ogino H."/>
            <person name="Ochi H."/>
            <person name="Hellsten U."/>
            <person name="Lyons J.B."/>
            <person name="Simakov O."/>
            <person name="Putnam N."/>
            <person name="Stites J."/>
            <person name="Kuroki Y."/>
            <person name="Tanaka T."/>
            <person name="Michiue T."/>
            <person name="Watanabe M."/>
            <person name="Bogdanovic O."/>
            <person name="Lister R."/>
            <person name="Georgiou G."/>
            <person name="Paranjpe S.S."/>
            <person name="van Kruijsbergen I."/>
            <person name="Shu S."/>
            <person name="Carlson J."/>
            <person name="Kinoshita T."/>
            <person name="Ohta Y."/>
            <person name="Mawaribuchi S."/>
            <person name="Jenkins J."/>
            <person name="Grimwood J."/>
            <person name="Schmutz J."/>
            <person name="Mitros T."/>
            <person name="Mozaffari S.V."/>
            <person name="Suzuki Y."/>
            <person name="Haramoto Y."/>
            <person name="Yamamoto T.S."/>
            <person name="Takagi C."/>
            <person name="Heald R."/>
            <person name="Miller K."/>
            <person name="Haudenschild C."/>
            <person name="Kitzman J."/>
            <person name="Nakayama T."/>
            <person name="Izutsu Y."/>
            <person name="Robert J."/>
            <person name="Fortriede J."/>
            <person name="Burns K."/>
            <person name="Lotay V."/>
            <person name="Karimi K."/>
            <person name="Yasuoka Y."/>
            <person name="Dichmann D.S."/>
            <person name="Flajnik M.F."/>
            <person name="Houston D.W."/>
            <person name="Shendure J."/>
            <person name="DuPasquier L."/>
            <person name="Vize P.D."/>
            <person name="Zorn A.M."/>
            <person name="Ito M."/>
            <person name="Marcotte E.M."/>
            <person name="Wallingford J.B."/>
            <person name="Ito Y."/>
            <person name="Asashima M."/>
            <person name="Ueno N."/>
            <person name="Matsuda Y."/>
            <person name="Veenstra G.J."/>
            <person name="Fujiyama A."/>
            <person name="Harland R.M."/>
            <person name="Taira M."/>
            <person name="Rokhsar D.S."/>
        </authorList>
    </citation>
    <scope>NUCLEOTIDE SEQUENCE [LARGE SCALE GENOMIC DNA]</scope>
    <source>
        <strain evidence="2">J</strain>
    </source>
</reference>
<gene>
    <name evidence="1" type="ORF">XELAEV_18032030mg</name>
</gene>
<dbReference type="Proteomes" id="UP000694892">
    <property type="component" value="Chromosome 6L"/>
</dbReference>
<sequence length="66" mass="7318">MQSCRMHVLLSPDFQLSGTAAALYAFLCDRKICHAYEVLLCYFRGCSTLLAYFAFVCNCVACAGHV</sequence>
<dbReference type="EMBL" id="CM004476">
    <property type="protein sequence ID" value="OCT76827.1"/>
    <property type="molecule type" value="Genomic_DNA"/>
</dbReference>
<protein>
    <submittedName>
        <fullName evidence="1">Uncharacterized protein</fullName>
    </submittedName>
</protein>
<accession>A0A974CPY4</accession>